<dbReference type="GO" id="GO:0004604">
    <property type="term" value="F:phosphoadenylyl-sulfate reductase (thioredoxin) activity"/>
    <property type="evidence" value="ECO:0007669"/>
    <property type="project" value="UniProtKB-EC"/>
</dbReference>
<evidence type="ECO:0000259" key="4">
    <source>
        <dbReference type="PROSITE" id="PS51379"/>
    </source>
</evidence>
<dbReference type="PROSITE" id="PS00198">
    <property type="entry name" value="4FE4S_FER_1"/>
    <property type="match status" value="1"/>
</dbReference>
<evidence type="ECO:0000256" key="2">
    <source>
        <dbReference type="ARBA" id="ARBA00023004"/>
    </source>
</evidence>
<protein>
    <submittedName>
        <fullName evidence="5">Phosphoadenosine phosphosulfate reductase</fullName>
        <ecNumber evidence="5">1.8.4.8</ecNumber>
    </submittedName>
</protein>
<dbReference type="InterPro" id="IPR017900">
    <property type="entry name" value="4Fe4S_Fe_S_CS"/>
</dbReference>
<dbReference type="InterPro" id="IPR014729">
    <property type="entry name" value="Rossmann-like_a/b/a_fold"/>
</dbReference>
<dbReference type="EMBL" id="JACCBS010000002">
    <property type="protein sequence ID" value="NYE57525.1"/>
    <property type="molecule type" value="Genomic_DNA"/>
</dbReference>
<keyword evidence="6" id="KW-1185">Reference proteome</keyword>
<organism evidence="5 6">
    <name type="scientific">Carboxydothermus ferrireducens DSM 11255</name>
    <dbReference type="NCBI Taxonomy" id="1119529"/>
    <lineage>
        <taxon>Bacteria</taxon>
        <taxon>Bacillati</taxon>
        <taxon>Bacillota</taxon>
        <taxon>Clostridia</taxon>
        <taxon>Thermoanaerobacterales</taxon>
        <taxon>Thermoanaerobacteraceae</taxon>
        <taxon>Carboxydothermus</taxon>
    </lineage>
</organism>
<gene>
    <name evidence="5" type="ORF">HDG70_001240</name>
</gene>
<dbReference type="Pfam" id="PF01507">
    <property type="entry name" value="PAPS_reduct"/>
    <property type="match status" value="1"/>
</dbReference>
<evidence type="ECO:0000313" key="5">
    <source>
        <dbReference type="EMBL" id="NYE57525.1"/>
    </source>
</evidence>
<keyword evidence="5" id="KW-0560">Oxidoreductase</keyword>
<dbReference type="PROSITE" id="PS51379">
    <property type="entry name" value="4FE4S_FER_2"/>
    <property type="match status" value="1"/>
</dbReference>
<evidence type="ECO:0000313" key="6">
    <source>
        <dbReference type="Proteomes" id="UP000604066"/>
    </source>
</evidence>
<dbReference type="InterPro" id="IPR017896">
    <property type="entry name" value="4Fe4S_Fe-S-bd"/>
</dbReference>
<dbReference type="Gene3D" id="3.40.50.620">
    <property type="entry name" value="HUPs"/>
    <property type="match status" value="1"/>
</dbReference>
<dbReference type="Proteomes" id="UP000604066">
    <property type="component" value="Unassembled WGS sequence"/>
</dbReference>
<sequence length="776" mass="88697">MYAVQWDQETGGILLTNDLEGWIRQEIRPVFFEELDLLGFDNYWKYPRCEEPLLWAIGGRKYYYQGELVAEAEGGGLFTPPHLKIHREGLELQPVKVQEMVKKNNSLLQGLIQKSLRFIYQTYNRYRKEVDVAAVAFSGGKDSLVLLDLVQRVLEPEQFVVIFGDTGMEVRDTYRAVEEARKRWPHLSFYTARSSKDALTTWREMGPPSRIHRWCCVVHKSAPTLLLLREITGKPAVRALIFDGVRHEESAARAGYLSTSHGEKHQLQTNARPLLSWNSGEVFLYLFSRSLLLNKAYRYGAVRVGCAVCPMASEWKETINAIVYKDDVEKFVNVLREYAKKAGVSADKLDSYLEKGSWKGRAGGRFLDNGGKRVAEQWDGEKVIYTLFEPTENWLEWAKTLGKLVLKGEGRGHIEREGLVFPFHLQRNEGEVTVTIEGLQQADRYTLRDFRAVALKSAYCTHCQGCEVECPVGALDTRKNVLISGNCLACGECLRIGRGACLTASSLKPEGGLVMADSGKEKNTLRDYRSFGLRKEWLKEFFVLKEEWSQKTKIGPEQVVSMKLWLNHAELVDNTISKKFFLTDIAEKLILMGVDNLLTWAVIWTNLARNSASIRWYLTNINWGAAVEKEELIELMGDYFPQSRRTRENAVKALFNLFKETPLGNVMGLGEVEEKGRKRQIIKKGWENPVPDAVLYSLYRYAEKTGRYELTVRELYHEGIEEGPYALFGVDKEKLKAILRGLASRGDGFIKVDLVRDLDNIFLDRNRRSLEVLDYA</sequence>
<evidence type="ECO:0000256" key="1">
    <source>
        <dbReference type="ARBA" id="ARBA00022723"/>
    </source>
</evidence>
<dbReference type="InterPro" id="IPR050128">
    <property type="entry name" value="Sulfate_adenylyltrnsfr_sub2"/>
</dbReference>
<proteinExistence type="predicted"/>
<dbReference type="EC" id="1.8.4.8" evidence="5"/>
<dbReference type="SUPFAM" id="SSF52402">
    <property type="entry name" value="Adenine nucleotide alpha hydrolases-like"/>
    <property type="match status" value="1"/>
</dbReference>
<keyword evidence="3" id="KW-0411">Iron-sulfur</keyword>
<evidence type="ECO:0000256" key="3">
    <source>
        <dbReference type="ARBA" id="ARBA00023014"/>
    </source>
</evidence>
<keyword evidence="2" id="KW-0408">Iron</keyword>
<reference evidence="5 6" key="1">
    <citation type="submission" date="2020-07" db="EMBL/GenBank/DDBJ databases">
        <title>Genomic Encyclopedia of Type Strains, Phase III (KMG-III): the genomes of soil and plant-associated and newly described type strains.</title>
        <authorList>
            <person name="Whitman W."/>
        </authorList>
    </citation>
    <scope>NUCLEOTIDE SEQUENCE [LARGE SCALE GENOMIC DNA]</scope>
    <source>
        <strain evidence="5 6">DSM 11255</strain>
    </source>
</reference>
<feature type="domain" description="4Fe-4S ferredoxin-type" evidence="4">
    <location>
        <begin position="451"/>
        <end position="480"/>
    </location>
</feature>
<accession>A0ABX2R8Z2</accession>
<comment type="caution">
    <text evidence="5">The sequence shown here is derived from an EMBL/GenBank/DDBJ whole genome shotgun (WGS) entry which is preliminary data.</text>
</comment>
<name>A0ABX2R8Z2_9THEO</name>
<dbReference type="RefSeq" id="WP_028051762.1">
    <property type="nucleotide sequence ID" value="NZ_ATYG01000009.1"/>
</dbReference>
<dbReference type="PANTHER" id="PTHR43196">
    <property type="entry name" value="SULFATE ADENYLYLTRANSFERASE SUBUNIT 2"/>
    <property type="match status" value="1"/>
</dbReference>
<dbReference type="SUPFAM" id="SSF54862">
    <property type="entry name" value="4Fe-4S ferredoxins"/>
    <property type="match status" value="1"/>
</dbReference>
<keyword evidence="1" id="KW-0479">Metal-binding</keyword>
<dbReference type="InterPro" id="IPR002500">
    <property type="entry name" value="PAPS_reduct_dom"/>
</dbReference>
<dbReference type="PANTHER" id="PTHR43196:SF2">
    <property type="entry name" value="PHOSPHOADENOSINE PHOSPHOSULFATE REDUCTASE"/>
    <property type="match status" value="1"/>
</dbReference>